<comment type="caution">
    <text evidence="1">The sequence shown here is derived from an EMBL/GenBank/DDBJ whole genome shotgun (WGS) entry which is preliminary data.</text>
</comment>
<dbReference type="AlphaFoldDB" id="A0A1A6HI61"/>
<organism evidence="1 2">
    <name type="scientific">Neotoma lepida</name>
    <name type="common">Desert woodrat</name>
    <dbReference type="NCBI Taxonomy" id="56216"/>
    <lineage>
        <taxon>Eukaryota</taxon>
        <taxon>Metazoa</taxon>
        <taxon>Chordata</taxon>
        <taxon>Craniata</taxon>
        <taxon>Vertebrata</taxon>
        <taxon>Euteleostomi</taxon>
        <taxon>Mammalia</taxon>
        <taxon>Eutheria</taxon>
        <taxon>Euarchontoglires</taxon>
        <taxon>Glires</taxon>
        <taxon>Rodentia</taxon>
        <taxon>Myomorpha</taxon>
        <taxon>Muroidea</taxon>
        <taxon>Cricetidae</taxon>
        <taxon>Neotominae</taxon>
        <taxon>Neotoma</taxon>
    </lineage>
</organism>
<dbReference type="Proteomes" id="UP000092124">
    <property type="component" value="Unassembled WGS sequence"/>
</dbReference>
<keyword evidence="2" id="KW-1185">Reference proteome</keyword>
<dbReference type="EMBL" id="LZPO01027644">
    <property type="protein sequence ID" value="OBS77956.1"/>
    <property type="molecule type" value="Genomic_DNA"/>
</dbReference>
<name>A0A1A6HI61_NEOLE</name>
<accession>A0A1A6HI61</accession>
<gene>
    <name evidence="1" type="ORF">A6R68_19654</name>
</gene>
<protein>
    <submittedName>
        <fullName evidence="1">Uncharacterized protein</fullName>
    </submittedName>
</protein>
<sequence>MKPTVQTGESPGPPHLTRVLTFRSMQWPSVMMGITHVR</sequence>
<proteinExistence type="predicted"/>
<evidence type="ECO:0000313" key="2">
    <source>
        <dbReference type="Proteomes" id="UP000092124"/>
    </source>
</evidence>
<reference evidence="1 2" key="1">
    <citation type="submission" date="2016-06" db="EMBL/GenBank/DDBJ databases">
        <title>The Draft Genome Sequence and Annotation of the Desert Woodrat Neotoma lepida.</title>
        <authorList>
            <person name="Campbell M."/>
            <person name="Oakeson K.F."/>
            <person name="Yandell M."/>
            <person name="Halpert J.R."/>
            <person name="Dearing D."/>
        </authorList>
    </citation>
    <scope>NUCLEOTIDE SEQUENCE [LARGE SCALE GENOMIC DNA]</scope>
    <source>
        <strain evidence="1">417</strain>
        <tissue evidence="1">Liver</tissue>
    </source>
</reference>
<evidence type="ECO:0000313" key="1">
    <source>
        <dbReference type="EMBL" id="OBS77956.1"/>
    </source>
</evidence>